<organism evidence="1">
    <name type="scientific">uncultured Caudovirales phage</name>
    <dbReference type="NCBI Taxonomy" id="2100421"/>
    <lineage>
        <taxon>Viruses</taxon>
        <taxon>Duplodnaviria</taxon>
        <taxon>Heunggongvirae</taxon>
        <taxon>Uroviricota</taxon>
        <taxon>Caudoviricetes</taxon>
        <taxon>Peduoviridae</taxon>
        <taxon>Maltschvirus</taxon>
        <taxon>Maltschvirus maltsch</taxon>
    </lineage>
</organism>
<dbReference type="EMBL" id="LR797001">
    <property type="protein sequence ID" value="CAB4180048.1"/>
    <property type="molecule type" value="Genomic_DNA"/>
</dbReference>
<protein>
    <submittedName>
        <fullName evidence="1">Uncharacterized protein</fullName>
    </submittedName>
</protein>
<evidence type="ECO:0000313" key="1">
    <source>
        <dbReference type="EMBL" id="CAB4180048.1"/>
    </source>
</evidence>
<accession>A0A6J5QFR0</accession>
<name>A0A6J5QFR0_9CAUD</name>
<gene>
    <name evidence="1" type="ORF">UFOVP1043_7</name>
</gene>
<proteinExistence type="predicted"/>
<reference evidence="1" key="1">
    <citation type="submission" date="2020-05" db="EMBL/GenBank/DDBJ databases">
        <authorList>
            <person name="Chiriac C."/>
            <person name="Salcher M."/>
            <person name="Ghai R."/>
            <person name="Kavagutti S V."/>
        </authorList>
    </citation>
    <scope>NUCLEOTIDE SEQUENCE</scope>
</reference>
<sequence length="111" mass="12449">MATPFAGEKRAFGYCDRCSFRYPLKKLRTYVIIGKRINMRVCPECMDKVGGDHPQNWVGIIGAQKVANDPQALRNPRPDTNLNDSRGLFAFNPVATQTITTTLNDVFITIT</sequence>